<dbReference type="Proteomes" id="UP000814140">
    <property type="component" value="Unassembled WGS sequence"/>
</dbReference>
<reference evidence="1" key="2">
    <citation type="journal article" date="2022" name="New Phytol.">
        <title>Evolutionary transition to the ectomycorrhizal habit in the genomes of a hyperdiverse lineage of mushroom-forming fungi.</title>
        <authorList>
            <person name="Looney B."/>
            <person name="Miyauchi S."/>
            <person name="Morin E."/>
            <person name="Drula E."/>
            <person name="Courty P.E."/>
            <person name="Kohler A."/>
            <person name="Kuo A."/>
            <person name="LaButti K."/>
            <person name="Pangilinan J."/>
            <person name="Lipzen A."/>
            <person name="Riley R."/>
            <person name="Andreopoulos W."/>
            <person name="He G."/>
            <person name="Johnson J."/>
            <person name="Nolan M."/>
            <person name="Tritt A."/>
            <person name="Barry K.W."/>
            <person name="Grigoriev I.V."/>
            <person name="Nagy L.G."/>
            <person name="Hibbett D."/>
            <person name="Henrissat B."/>
            <person name="Matheny P.B."/>
            <person name="Labbe J."/>
            <person name="Martin F.M."/>
        </authorList>
    </citation>
    <scope>NUCLEOTIDE SEQUENCE</scope>
    <source>
        <strain evidence="1">HHB10654</strain>
    </source>
</reference>
<name>A0ACB8T7I6_9AGAM</name>
<dbReference type="EMBL" id="MU277200">
    <property type="protein sequence ID" value="KAI0064111.1"/>
    <property type="molecule type" value="Genomic_DNA"/>
</dbReference>
<gene>
    <name evidence="1" type="ORF">BV25DRAFT_1914761</name>
</gene>
<evidence type="ECO:0000313" key="2">
    <source>
        <dbReference type="Proteomes" id="UP000814140"/>
    </source>
</evidence>
<accession>A0ACB8T7I6</accession>
<protein>
    <submittedName>
        <fullName evidence="1">Cytochrome P450</fullName>
    </submittedName>
</protein>
<reference evidence="1" key="1">
    <citation type="submission" date="2021-03" db="EMBL/GenBank/DDBJ databases">
        <authorList>
            <consortium name="DOE Joint Genome Institute"/>
            <person name="Ahrendt S."/>
            <person name="Looney B.P."/>
            <person name="Miyauchi S."/>
            <person name="Morin E."/>
            <person name="Drula E."/>
            <person name="Courty P.E."/>
            <person name="Chicoki N."/>
            <person name="Fauchery L."/>
            <person name="Kohler A."/>
            <person name="Kuo A."/>
            <person name="Labutti K."/>
            <person name="Pangilinan J."/>
            <person name="Lipzen A."/>
            <person name="Riley R."/>
            <person name="Andreopoulos W."/>
            <person name="He G."/>
            <person name="Johnson J."/>
            <person name="Barry K.W."/>
            <person name="Grigoriev I.V."/>
            <person name="Nagy L."/>
            <person name="Hibbett D."/>
            <person name="Henrissat B."/>
            <person name="Matheny P.B."/>
            <person name="Labbe J."/>
            <person name="Martin F."/>
        </authorList>
    </citation>
    <scope>NUCLEOTIDE SEQUENCE</scope>
    <source>
        <strain evidence="1">HHB10654</strain>
    </source>
</reference>
<evidence type="ECO:0000313" key="1">
    <source>
        <dbReference type="EMBL" id="KAI0064111.1"/>
    </source>
</evidence>
<sequence>MNLELPNHPLTGNVWLASLTVISLGILVVKLCSLGGHRVRQMVLWDLPGPPSPSFFAGNYLQMFDPVTGIDFREYVRRTYGIVTRFSGPFGDQVLLISDPKALSNILLKYQETFEEIEWFTETFRHFLGPELLSSTGASHRRQRKILNPAFQMQHLRSMVPLFHKITYEFRKVMRKKLEDDPQEIELMDWLGRLSLEMIAQGGLGYTFESFTPDAENAEFVTAIKDFAPVLARVNAFLLFFPLVSKWPGQLLRYAAVCLQWGDVNHVVKIADTIHLGMSRLFETKKALLAKGDAELTDQILGGRDIVSVLMRTDSKDAEFKMRDDEITAQMTTLLAAGTDTTSTALSRMVYLFTQHQDVQERLRQELNAAVASSGEDFTAEELSELPYLNAVCLELLRLHAPVSFVARTCHADTTIALSQPIPGVTTSQSSMFIPRNTTVIVDILGVNRNYDIWGADADEFKPERWLSPLPESVVNARIPGISPNMLTFLGGWRSCIGFKLAELEIRVVLSHLVRAFRFLPSKEIEWRLGPVTTPHVKGSPDVTPMMPIILESLLDN</sequence>
<proteinExistence type="predicted"/>
<keyword evidence="2" id="KW-1185">Reference proteome</keyword>
<comment type="caution">
    <text evidence="1">The sequence shown here is derived from an EMBL/GenBank/DDBJ whole genome shotgun (WGS) entry which is preliminary data.</text>
</comment>
<organism evidence="1 2">
    <name type="scientific">Artomyces pyxidatus</name>
    <dbReference type="NCBI Taxonomy" id="48021"/>
    <lineage>
        <taxon>Eukaryota</taxon>
        <taxon>Fungi</taxon>
        <taxon>Dikarya</taxon>
        <taxon>Basidiomycota</taxon>
        <taxon>Agaricomycotina</taxon>
        <taxon>Agaricomycetes</taxon>
        <taxon>Russulales</taxon>
        <taxon>Auriscalpiaceae</taxon>
        <taxon>Artomyces</taxon>
    </lineage>
</organism>